<accession>A0A0S2KFJ8</accession>
<dbReference type="Gene3D" id="3.40.30.10">
    <property type="entry name" value="Glutaredoxin"/>
    <property type="match status" value="1"/>
</dbReference>
<dbReference type="InterPro" id="IPR008977">
    <property type="entry name" value="PHM/PNGase_F_dom_sf"/>
</dbReference>
<evidence type="ECO:0000313" key="3">
    <source>
        <dbReference type="EMBL" id="ALO47050.1"/>
    </source>
</evidence>
<evidence type="ECO:0000256" key="2">
    <source>
        <dbReference type="SAM" id="SignalP"/>
    </source>
</evidence>
<dbReference type="SUPFAM" id="SSF49742">
    <property type="entry name" value="PHM/PNGase F"/>
    <property type="match status" value="2"/>
</dbReference>
<dbReference type="KEGG" id="pspi:PS2015_2416"/>
<dbReference type="Proteomes" id="UP000065641">
    <property type="component" value="Chromosome"/>
</dbReference>
<sequence precursor="true">MISWLQKKGRMTAGTALTALALSIGAGVSHAADERVGDFALLDHEGYFHHMAWYDNNKAVAFLVQGNGAAETRDALAKFSSLKADYADQGIVFMMINPLGEARSEVAAEVAAMNTDIPVLIDDVQAVSESMGIERFGEAVIYDPKSFRVVYRGDAGQPFADALAAVAAGEQVSNAFVATAGTEVQYVERNPSDVSYEKDVAPIIAENCASCHREGGVAPFALNSHAMVQGWSPMIREVMMTKRMPPGQMDPHVGNFRNSYVVPFEDQRKVLDWIAAGSRKDGTTDPLAMIEWPPTEWAFGEPDYVIEIPEQQIPATGVLDYRYEFIPINLPDGKDRFVKASQYMPGDRTVLHHTLNALFKPGERPSGRGFVGTPDPNLAYITPYIPGAAPYVEEPNTGGLLMDGSTIAIQLHYTTTGREAVDASRIGVWFYPEGEEPQERMTGECACIFTPTWTNIPPYDPNFEQQAQIVIPDDAYLHSFLPHMHFRGKYMRFEAHYPDGSTEMLANIANYDYNWQMEYKLAEQKLVPAGTRIVVTGAFDNSEQNKANPDPSRSVPWGDQSWDEMFFGQVYYKFVDQSRYQAQADEAVDANLVSSAQ</sequence>
<organism evidence="3 4">
    <name type="scientific">Pseudohongiella spirulinae</name>
    <dbReference type="NCBI Taxonomy" id="1249552"/>
    <lineage>
        <taxon>Bacteria</taxon>
        <taxon>Pseudomonadati</taxon>
        <taxon>Pseudomonadota</taxon>
        <taxon>Gammaproteobacteria</taxon>
        <taxon>Pseudomonadales</taxon>
        <taxon>Pseudohongiellaceae</taxon>
        <taxon>Pseudohongiella</taxon>
    </lineage>
</organism>
<gene>
    <name evidence="3" type="ORF">PS2015_2416</name>
</gene>
<dbReference type="SUPFAM" id="SSF52833">
    <property type="entry name" value="Thioredoxin-like"/>
    <property type="match status" value="1"/>
</dbReference>
<keyword evidence="1" id="KW-1015">Disulfide bond</keyword>
<dbReference type="RefSeq" id="WP_058022480.1">
    <property type="nucleotide sequence ID" value="NZ_CP013189.1"/>
</dbReference>
<reference evidence="3 4" key="1">
    <citation type="submission" date="2015-11" db="EMBL/GenBank/DDBJ databases">
        <authorList>
            <person name="Zhang Y."/>
            <person name="Guo Z."/>
        </authorList>
    </citation>
    <scope>NUCLEOTIDE SEQUENCE [LARGE SCALE GENOMIC DNA]</scope>
    <source>
        <strain evidence="3 4">KCTC 32221</strain>
    </source>
</reference>
<protein>
    <recommendedName>
        <fullName evidence="5">Cytochrome c domain-containing protein</fullName>
    </recommendedName>
</protein>
<dbReference type="Gene3D" id="2.60.120.230">
    <property type="match status" value="1"/>
</dbReference>
<evidence type="ECO:0000256" key="1">
    <source>
        <dbReference type="ARBA" id="ARBA00023157"/>
    </source>
</evidence>
<dbReference type="STRING" id="1249552.PS2015_2416"/>
<dbReference type="GO" id="GO:0016715">
    <property type="term" value="F:oxidoreductase activity, acting on paired donors, with incorporation or reduction of molecular oxygen, reduced ascorbate as one donor, and incorporation of one atom of oxygen"/>
    <property type="evidence" value="ECO:0007669"/>
    <property type="project" value="InterPro"/>
</dbReference>
<dbReference type="OrthoDB" id="221261at2"/>
<evidence type="ECO:0000313" key="4">
    <source>
        <dbReference type="Proteomes" id="UP000065641"/>
    </source>
</evidence>
<dbReference type="AlphaFoldDB" id="A0A0S2KFJ8"/>
<evidence type="ECO:0008006" key="5">
    <source>
        <dbReference type="Google" id="ProtNLM"/>
    </source>
</evidence>
<keyword evidence="2" id="KW-0732">Signal</keyword>
<keyword evidence="4" id="KW-1185">Reference proteome</keyword>
<proteinExistence type="predicted"/>
<dbReference type="InterPro" id="IPR014784">
    <property type="entry name" value="Cu2_ascorb_mOase-like_C"/>
</dbReference>
<dbReference type="EMBL" id="CP013189">
    <property type="protein sequence ID" value="ALO47050.1"/>
    <property type="molecule type" value="Genomic_DNA"/>
</dbReference>
<name>A0A0S2KFJ8_9GAMM</name>
<feature type="signal peptide" evidence="2">
    <location>
        <begin position="1"/>
        <end position="31"/>
    </location>
</feature>
<feature type="chain" id="PRO_5006601549" description="Cytochrome c domain-containing protein" evidence="2">
    <location>
        <begin position="32"/>
        <end position="597"/>
    </location>
</feature>
<dbReference type="InterPro" id="IPR036249">
    <property type="entry name" value="Thioredoxin-like_sf"/>
</dbReference>